<protein>
    <submittedName>
        <fullName evidence="2">DUF3679 domain-containing protein</fullName>
    </submittedName>
</protein>
<evidence type="ECO:0000313" key="3">
    <source>
        <dbReference type="Proteomes" id="UP000180175"/>
    </source>
</evidence>
<accession>A0A1S2LR76</accession>
<dbReference type="AlphaFoldDB" id="A0A1S2LR76"/>
<reference evidence="1 3" key="1">
    <citation type="submission" date="2016-10" db="EMBL/GenBank/DDBJ databases">
        <title>Draft genome sequences of four alkaliphilic bacteria belonging to the Anaerobacillus genus.</title>
        <authorList>
            <person name="Bassil N.M."/>
            <person name="Lloyd J.R."/>
        </authorList>
    </citation>
    <scope>NUCLEOTIDE SEQUENCE [LARGE SCALE GENOMIC DNA]</scope>
    <source>
        <strain evidence="1 3">NB2006</strain>
    </source>
</reference>
<organism evidence="1 3">
    <name type="scientific">Anaerobacillus isosaccharinicus</name>
    <dbReference type="NCBI Taxonomy" id="1532552"/>
    <lineage>
        <taxon>Bacteria</taxon>
        <taxon>Bacillati</taxon>
        <taxon>Bacillota</taxon>
        <taxon>Bacilli</taxon>
        <taxon>Bacillales</taxon>
        <taxon>Bacillaceae</taxon>
        <taxon>Anaerobacillus</taxon>
    </lineage>
</organism>
<reference evidence="2 3" key="3">
    <citation type="journal article" date="2019" name="Int. J. Syst. Evol. Microbiol.">
        <title>Anaerobacillus isosaccharinicus sp. nov., an alkaliphilic bacterium which degrades isosaccharinic acid.</title>
        <authorList>
            <person name="Bassil N.M."/>
            <person name="Lloyd J.R."/>
        </authorList>
    </citation>
    <scope>NUCLEOTIDE SEQUENCE [LARGE SCALE GENOMIC DNA]</scope>
    <source>
        <strain evidence="2 3">NB2006</strain>
    </source>
</reference>
<gene>
    <name evidence="2" type="ORF">AWH56_000445</name>
    <name evidence="1" type="ORF">AWH56_12410</name>
</gene>
<dbReference type="Pfam" id="PF12438">
    <property type="entry name" value="DUF3679"/>
    <property type="match status" value="1"/>
</dbReference>
<dbReference type="OrthoDB" id="2941402at2"/>
<evidence type="ECO:0000313" key="2">
    <source>
        <dbReference type="EMBL" id="QOY36202.1"/>
    </source>
</evidence>
<dbReference type="KEGG" id="aia:AWH56_000445"/>
<reference evidence="2" key="4">
    <citation type="submission" date="2020-10" db="EMBL/GenBank/DDBJ databases">
        <authorList>
            <person name="Bassil N.M."/>
            <person name="Lloyd J.R."/>
        </authorList>
    </citation>
    <scope>NUCLEOTIDE SEQUENCE</scope>
    <source>
        <strain evidence="2">NB2006</strain>
    </source>
</reference>
<dbReference type="EMBL" id="CP063356">
    <property type="protein sequence ID" value="QOY36202.1"/>
    <property type="molecule type" value="Genomic_DNA"/>
</dbReference>
<name>A0A1S2LR76_9BACI</name>
<evidence type="ECO:0000313" key="1">
    <source>
        <dbReference type="EMBL" id="OIJ15011.1"/>
    </source>
</evidence>
<dbReference type="Proteomes" id="UP000180175">
    <property type="component" value="Chromosome"/>
</dbReference>
<dbReference type="InterPro" id="IPR020534">
    <property type="entry name" value="Uncharacterised_YqxA"/>
</dbReference>
<dbReference type="RefSeq" id="WP_071317401.1">
    <property type="nucleotide sequence ID" value="NZ_CP063356.2"/>
</dbReference>
<keyword evidence="3" id="KW-1185">Reference proteome</keyword>
<dbReference type="EMBL" id="LQXD01000109">
    <property type="protein sequence ID" value="OIJ15011.1"/>
    <property type="molecule type" value="Genomic_DNA"/>
</dbReference>
<proteinExistence type="predicted"/>
<sequence>MTKFLLKCFFTTTVLFLGVLIGIQVASNSMVKMTGDSQYSTANIVPKEISIQGQSVYTEASKDNEELTSHDLESKQAKLEQIETFNLFSQMGAKLSDGLNIVFSKMLSKITTTIGNALT</sequence>
<reference evidence="2 3" key="2">
    <citation type="journal article" date="2017" name="Genome Announc.">
        <title>Draft Genome Sequences of Four Alkaliphilic Bacteria Belonging to the Anaerobacillus Genus.</title>
        <authorList>
            <person name="Bassil N.M."/>
            <person name="Lloyd J.R."/>
        </authorList>
    </citation>
    <scope>NUCLEOTIDE SEQUENCE [LARGE SCALE GENOMIC DNA]</scope>
    <source>
        <strain evidence="2 3">NB2006</strain>
    </source>
</reference>